<dbReference type="InterPro" id="IPR017853">
    <property type="entry name" value="GH"/>
</dbReference>
<dbReference type="Gene3D" id="3.20.20.80">
    <property type="entry name" value="Glycosidases"/>
    <property type="match status" value="1"/>
</dbReference>
<dbReference type="GO" id="GO:0016020">
    <property type="term" value="C:membrane"/>
    <property type="evidence" value="ECO:0007669"/>
    <property type="project" value="GOC"/>
</dbReference>
<evidence type="ECO:0000256" key="3">
    <source>
        <dbReference type="ARBA" id="ARBA00012658"/>
    </source>
</evidence>
<dbReference type="PRINTS" id="PR00843">
    <property type="entry name" value="GLHYDRLASE30"/>
</dbReference>
<dbReference type="PANTHER" id="PTHR11069">
    <property type="entry name" value="GLUCOSYLCERAMIDASE"/>
    <property type="match status" value="1"/>
</dbReference>
<dbReference type="SUPFAM" id="SSF51445">
    <property type="entry name" value="(Trans)glycosidases"/>
    <property type="match status" value="1"/>
</dbReference>
<dbReference type="AlphaFoldDB" id="A0AA36CUG2"/>
<keyword evidence="6" id="KW-0746">Sphingolipid metabolism</keyword>
<dbReference type="EMBL" id="CATQJA010002632">
    <property type="protein sequence ID" value="CAJ0574687.1"/>
    <property type="molecule type" value="Genomic_DNA"/>
</dbReference>
<dbReference type="Proteomes" id="UP001177023">
    <property type="component" value="Unassembled WGS sequence"/>
</dbReference>
<dbReference type="SUPFAM" id="SSF51011">
    <property type="entry name" value="Glycosyl hydrolase domain"/>
    <property type="match status" value="1"/>
</dbReference>
<keyword evidence="9" id="KW-1185">Reference proteome</keyword>
<dbReference type="Pfam" id="PF02055">
    <property type="entry name" value="Glyco_hydro_30"/>
    <property type="match status" value="1"/>
</dbReference>
<protein>
    <recommendedName>
        <fullName evidence="3 6">Glucosylceramidase</fullName>
        <ecNumber evidence="3 6">3.2.1.45</ecNumber>
    </recommendedName>
</protein>
<evidence type="ECO:0000313" key="9">
    <source>
        <dbReference type="Proteomes" id="UP001177023"/>
    </source>
</evidence>
<proteinExistence type="inferred from homology"/>
<dbReference type="GO" id="GO:0006680">
    <property type="term" value="P:glucosylceramide catabolic process"/>
    <property type="evidence" value="ECO:0007669"/>
    <property type="project" value="TreeGrafter"/>
</dbReference>
<dbReference type="InterPro" id="IPR001139">
    <property type="entry name" value="Glyco_hydro_30"/>
</dbReference>
<name>A0AA36CUG2_9BILA</name>
<comment type="catalytic activity">
    <reaction evidence="1">
        <text>a beta-D-glucosyl-(1&lt;-&gt;1')-N-acylsphing-4-enine + H2O = an N-acylsphing-4-enine + D-glucose</text>
        <dbReference type="Rhea" id="RHEA:13269"/>
        <dbReference type="ChEBI" id="CHEBI:4167"/>
        <dbReference type="ChEBI" id="CHEBI:15377"/>
        <dbReference type="ChEBI" id="CHEBI:22801"/>
        <dbReference type="ChEBI" id="CHEBI:52639"/>
        <dbReference type="EC" id="3.2.1.45"/>
    </reaction>
    <physiologicalReaction direction="left-to-right" evidence="1">
        <dbReference type="Rhea" id="RHEA:13270"/>
    </physiologicalReaction>
</comment>
<feature type="domain" description="Glycosyl hydrolase family 30 TIM-barrel" evidence="7">
    <location>
        <begin position="260"/>
        <end position="610"/>
    </location>
</feature>
<evidence type="ECO:0000256" key="4">
    <source>
        <dbReference type="ARBA" id="ARBA00022729"/>
    </source>
</evidence>
<comment type="caution">
    <text evidence="8">The sequence shown here is derived from an EMBL/GenBank/DDBJ whole genome shotgun (WGS) entry which is preliminary data.</text>
</comment>
<evidence type="ECO:0000256" key="6">
    <source>
        <dbReference type="RuleBase" id="RU361188"/>
    </source>
</evidence>
<keyword evidence="6" id="KW-0443">Lipid metabolism</keyword>
<dbReference type="GO" id="GO:0004348">
    <property type="term" value="F:glucosylceramidase activity"/>
    <property type="evidence" value="ECO:0007669"/>
    <property type="project" value="UniProtKB-EC"/>
</dbReference>
<accession>A0AA36CUG2</accession>
<feature type="non-terminal residue" evidence="8">
    <location>
        <position position="1"/>
    </location>
</feature>
<evidence type="ECO:0000313" key="8">
    <source>
        <dbReference type="EMBL" id="CAJ0574687.1"/>
    </source>
</evidence>
<gene>
    <name evidence="8" type="ORF">MSPICULIGERA_LOCUS13015</name>
</gene>
<evidence type="ECO:0000259" key="7">
    <source>
        <dbReference type="Pfam" id="PF02055"/>
    </source>
</evidence>
<organism evidence="8 9">
    <name type="scientific">Mesorhabditis spiculigera</name>
    <dbReference type="NCBI Taxonomy" id="96644"/>
    <lineage>
        <taxon>Eukaryota</taxon>
        <taxon>Metazoa</taxon>
        <taxon>Ecdysozoa</taxon>
        <taxon>Nematoda</taxon>
        <taxon>Chromadorea</taxon>
        <taxon>Rhabditida</taxon>
        <taxon>Rhabditina</taxon>
        <taxon>Rhabditomorpha</taxon>
        <taxon>Rhabditoidea</taxon>
        <taxon>Rhabditidae</taxon>
        <taxon>Mesorhabditinae</taxon>
        <taxon>Mesorhabditis</taxon>
    </lineage>
</organism>
<dbReference type="PANTHER" id="PTHR11069:SF23">
    <property type="entry name" value="LYSOSOMAL ACID GLUCOSYLCERAMIDASE"/>
    <property type="match status" value="1"/>
</dbReference>
<dbReference type="InterPro" id="IPR033453">
    <property type="entry name" value="Glyco_hydro_30_TIM-barrel"/>
</dbReference>
<comment type="similarity">
    <text evidence="2 6">Belongs to the glycosyl hydrolase 30 family.</text>
</comment>
<keyword evidence="4" id="KW-0732">Signal</keyword>
<evidence type="ECO:0000256" key="2">
    <source>
        <dbReference type="ARBA" id="ARBA00005382"/>
    </source>
</evidence>
<dbReference type="EC" id="3.2.1.45" evidence="3 6"/>
<keyword evidence="6" id="KW-0326">Glycosidase</keyword>
<reference evidence="8" key="1">
    <citation type="submission" date="2023-06" db="EMBL/GenBank/DDBJ databases">
        <authorList>
            <person name="Delattre M."/>
        </authorList>
    </citation>
    <scope>NUCLEOTIDE SEQUENCE</scope>
    <source>
        <strain evidence="8">AF72</strain>
    </source>
</reference>
<sequence length="695" mass="77951">MSTCYTPFLRFYGVPAPGKTLPAPISWAGPRQSMYAKDGRNALFPVCSTTWALADCLRKYLPVSRDCYVALGLSVNDAATYQTDLAAMEFQCTTGIDALYTNFDCYQAAIVQHVNEIEQCITDYGKNVKVDVCKAMNTLMDCKANIYGKACGDQQLPDMALLLFISFLAAVQIAHAQFLPPCIPKYYEPNYEEPSMVCVCNATYCDEIASPGVLGAHEAMGYKTNSAGKRLWRDAYLWEDVQRHDYVITLDPTQKDQEIFGFGGTFTDATGINLMSLNAYARQQLIDTYFSVKGSQYTMVKTVIGSNAFSARVYSNNDNDGDLNMTKFALTEEDIKYKIPLIKQARAATNGQTLAVVASPYAPPAWMKVNGKAEGGSPLKNPYMGPYFKSYSDYLIKWVEHYHAQGVPIWGMTIGARPYETGSVKLFPTQTLQMNATEQRDFILSYLGIAMQRSAAAKNTKLMIVDDGRELLQEWGYSILSDGMVNMYTSGFAVQQYGDDYSAPIDTWVVHTQHRDKFFLYTEAATGWTDYYPGVKMGWWNRADRYMMSMIENISQWVNGWIDFNMVLDVNGGPSWANSSYDAPIIVNATSQEFYKQPLYYAIAHFSKFIRPGAIKIRLSDNDDLVEIESTAAINQSGQRVMILLNSGLSWIENVTIVDTERPGKFLNLQIGPREFQTIIWDAPLNPEVMATKTD</sequence>
<evidence type="ECO:0000256" key="5">
    <source>
        <dbReference type="ARBA" id="ARBA00022801"/>
    </source>
</evidence>
<evidence type="ECO:0000256" key="1">
    <source>
        <dbReference type="ARBA" id="ARBA00001013"/>
    </source>
</evidence>
<keyword evidence="5 6" id="KW-0378">Hydrolase</keyword>